<name>A0A8S1MI99_PARPR</name>
<evidence type="ECO:0000313" key="2">
    <source>
        <dbReference type="Proteomes" id="UP000688137"/>
    </source>
</evidence>
<dbReference type="EMBL" id="CAJJDM010000061">
    <property type="protein sequence ID" value="CAD8078472.1"/>
    <property type="molecule type" value="Genomic_DNA"/>
</dbReference>
<accession>A0A8S1MI99</accession>
<dbReference type="Proteomes" id="UP000688137">
    <property type="component" value="Unassembled WGS sequence"/>
</dbReference>
<protein>
    <submittedName>
        <fullName evidence="1">Uncharacterized protein</fullName>
    </submittedName>
</protein>
<reference evidence="1" key="1">
    <citation type="submission" date="2021-01" db="EMBL/GenBank/DDBJ databases">
        <authorList>
            <consortium name="Genoscope - CEA"/>
            <person name="William W."/>
        </authorList>
    </citation>
    <scope>NUCLEOTIDE SEQUENCE</scope>
</reference>
<organism evidence="1 2">
    <name type="scientific">Paramecium primaurelia</name>
    <dbReference type="NCBI Taxonomy" id="5886"/>
    <lineage>
        <taxon>Eukaryota</taxon>
        <taxon>Sar</taxon>
        <taxon>Alveolata</taxon>
        <taxon>Ciliophora</taxon>
        <taxon>Intramacronucleata</taxon>
        <taxon>Oligohymenophorea</taxon>
        <taxon>Peniculida</taxon>
        <taxon>Parameciidae</taxon>
        <taxon>Paramecium</taxon>
    </lineage>
</organism>
<evidence type="ECO:0000313" key="1">
    <source>
        <dbReference type="EMBL" id="CAD8078472.1"/>
    </source>
</evidence>
<gene>
    <name evidence="1" type="ORF">PPRIM_AZ9-3.1.T0600064</name>
</gene>
<dbReference type="AlphaFoldDB" id="A0A8S1MI99"/>
<keyword evidence="2" id="KW-1185">Reference proteome</keyword>
<sequence length="151" mass="18263">MIINKDQIHYNQKFLIKQLNLIIQNSPNPIQIPKQMLIEVHKKIKRLNLIFVENSDLEFQINYMLPKYTILRMQNKREKQILKCQNKYQKRNSLEQRFKMKQFIEQIKNKTKNDPSEFLTHTMSRFDSCLGNKKKITGQAIEDVYPVFFEI</sequence>
<comment type="caution">
    <text evidence="1">The sequence shown here is derived from an EMBL/GenBank/DDBJ whole genome shotgun (WGS) entry which is preliminary data.</text>
</comment>
<proteinExistence type="predicted"/>